<name>A0A919MTL3_9ACTN</name>
<evidence type="ECO:0000313" key="3">
    <source>
        <dbReference type="Proteomes" id="UP000647172"/>
    </source>
</evidence>
<comment type="caution">
    <text evidence="2">The sequence shown here is derived from an EMBL/GenBank/DDBJ whole genome shotgun (WGS) entry which is preliminary data.</text>
</comment>
<reference evidence="2" key="1">
    <citation type="submission" date="2021-01" db="EMBL/GenBank/DDBJ databases">
        <title>Whole genome shotgun sequence of Actinoplanes nipponensis NBRC 14063.</title>
        <authorList>
            <person name="Komaki H."/>
            <person name="Tamura T."/>
        </authorList>
    </citation>
    <scope>NUCLEOTIDE SEQUENCE</scope>
    <source>
        <strain evidence="2">NBRC 14063</strain>
    </source>
</reference>
<evidence type="ECO:0000313" key="2">
    <source>
        <dbReference type="EMBL" id="GIE49235.1"/>
    </source>
</evidence>
<evidence type="ECO:0000256" key="1">
    <source>
        <dbReference type="SAM" id="MobiDB-lite"/>
    </source>
</evidence>
<proteinExistence type="predicted"/>
<dbReference type="EMBL" id="BOMQ01000031">
    <property type="protein sequence ID" value="GIE49235.1"/>
    <property type="molecule type" value="Genomic_DNA"/>
</dbReference>
<feature type="compositionally biased region" description="Polar residues" evidence="1">
    <location>
        <begin position="72"/>
        <end position="84"/>
    </location>
</feature>
<accession>A0A919MTL3</accession>
<feature type="region of interest" description="Disordered" evidence="1">
    <location>
        <begin position="45"/>
        <end position="139"/>
    </location>
</feature>
<gene>
    <name evidence="2" type="ORF">Ani05nite_27690</name>
</gene>
<protein>
    <submittedName>
        <fullName evidence="2">Uncharacterized protein</fullName>
    </submittedName>
</protein>
<dbReference type="AlphaFoldDB" id="A0A919MTL3"/>
<organism evidence="2 3">
    <name type="scientific">Actinoplanes nipponensis</name>
    <dbReference type="NCBI Taxonomy" id="135950"/>
    <lineage>
        <taxon>Bacteria</taxon>
        <taxon>Bacillati</taxon>
        <taxon>Actinomycetota</taxon>
        <taxon>Actinomycetes</taxon>
        <taxon>Micromonosporales</taxon>
        <taxon>Micromonosporaceae</taxon>
        <taxon>Actinoplanes</taxon>
    </lineage>
</organism>
<dbReference type="Proteomes" id="UP000647172">
    <property type="component" value="Unassembled WGS sequence"/>
</dbReference>
<sequence>MLHRIAGQRPGSPVAERPPAGQALRLAGSALAVATILGVGGVARWALADGPGPGVPPAGAASATPWPKPSAKPTTGLTTGSATEANPPRATAPVRPPGGRTRSAAPLPGTGAPRTGRPQPEPVWADGSINPNTDDTEGRSEITVKVREPLSALEVTVRVAPTAGLTDRGATHDVPAATIDAGVVREREALVYRFTLAGGAPLAAGTYVFTVRYGYDNEGGRDAGDDTYRVTATTAAAAAGVELRGDFA</sequence>
<feature type="region of interest" description="Disordered" evidence="1">
    <location>
        <begin position="1"/>
        <end position="20"/>
    </location>
</feature>
<keyword evidence="3" id="KW-1185">Reference proteome</keyword>